<dbReference type="SUPFAM" id="SSF48179">
    <property type="entry name" value="6-phosphogluconate dehydrogenase C-terminal domain-like"/>
    <property type="match status" value="1"/>
</dbReference>
<dbReference type="InterPro" id="IPR036291">
    <property type="entry name" value="NAD(P)-bd_dom_sf"/>
</dbReference>
<dbReference type="InterPro" id="IPR051729">
    <property type="entry name" value="Opine/Lysopine_DH"/>
</dbReference>
<comment type="caution">
    <text evidence="2">The sequence shown here is derived from an EMBL/GenBank/DDBJ whole genome shotgun (WGS) entry which is preliminary data.</text>
</comment>
<evidence type="ECO:0000313" key="2">
    <source>
        <dbReference type="EMBL" id="CAH3150537.1"/>
    </source>
</evidence>
<dbReference type="Proteomes" id="UP001159405">
    <property type="component" value="Unassembled WGS sequence"/>
</dbReference>
<dbReference type="Gene3D" id="3.40.50.720">
    <property type="entry name" value="NAD(P)-binding Rossmann-like Domain"/>
    <property type="match status" value="1"/>
</dbReference>
<evidence type="ECO:0000259" key="1">
    <source>
        <dbReference type="Pfam" id="PF02317"/>
    </source>
</evidence>
<evidence type="ECO:0000313" key="3">
    <source>
        <dbReference type="Proteomes" id="UP001159405"/>
    </source>
</evidence>
<proteinExistence type="predicted"/>
<keyword evidence="3" id="KW-1185">Reference proteome</keyword>
<organism evidence="2 3">
    <name type="scientific">Porites lobata</name>
    <dbReference type="NCBI Taxonomy" id="104759"/>
    <lineage>
        <taxon>Eukaryota</taxon>
        <taxon>Metazoa</taxon>
        <taxon>Cnidaria</taxon>
        <taxon>Anthozoa</taxon>
        <taxon>Hexacorallia</taxon>
        <taxon>Scleractinia</taxon>
        <taxon>Fungiina</taxon>
        <taxon>Poritidae</taxon>
        <taxon>Porites</taxon>
    </lineage>
</organism>
<protein>
    <recommendedName>
        <fullName evidence="1">Opine dehydrogenase domain-containing protein</fullName>
    </recommendedName>
</protein>
<dbReference type="SUPFAM" id="SSF51735">
    <property type="entry name" value="NAD(P)-binding Rossmann-fold domains"/>
    <property type="match status" value="1"/>
</dbReference>
<dbReference type="InterPro" id="IPR008927">
    <property type="entry name" value="6-PGluconate_DH-like_C_sf"/>
</dbReference>
<dbReference type="Pfam" id="PF02317">
    <property type="entry name" value="Octopine_DH"/>
    <property type="match status" value="1"/>
</dbReference>
<dbReference type="InterPro" id="IPR013328">
    <property type="entry name" value="6PGD_dom2"/>
</dbReference>
<sequence>MTLDSIKLVICGSGNGAHAFAGIASSLKGTDVRVLTLSRERAARWNAALQKRNLEIILHRKGKEQTRIVSKPVLVTNNPSKAMENVDLLVLVQRAADHRGYLEVLKPYITPGIIVVGLPGCPGFEFEARHVLSDLVGLCTIMNFESLPWACRTTEFGSKCTVLGTKETLHGCLKMADVPVNKDPVATLQYLLGPLPQLKVSGHLLSVQLMSTNAYLHTSIMYGQWEGWDGKAFDQPPLFYNGLTEAVANLLSGMSDEVVKTAKVITENSGADMSEVVNIYYWYMRCYPEDISDKTNLYTAIQTNAAYQGLKHPVKKSDDGRYLPDFTHRYMTEDIPQGLVVIRGIAEIVGVETPNIDKVLLWSQEKMGKEYLVNSKIQGKDVEKSRAPQRYGFTTLESIL</sequence>
<accession>A0ABN8PTQ1</accession>
<dbReference type="InterPro" id="IPR003421">
    <property type="entry name" value="Opine_DH"/>
</dbReference>
<gene>
    <name evidence="2" type="ORF">PLOB_00047655</name>
</gene>
<feature type="domain" description="Opine dehydrogenase" evidence="1">
    <location>
        <begin position="202"/>
        <end position="366"/>
    </location>
</feature>
<reference evidence="2 3" key="1">
    <citation type="submission" date="2022-05" db="EMBL/GenBank/DDBJ databases">
        <authorList>
            <consortium name="Genoscope - CEA"/>
            <person name="William W."/>
        </authorList>
    </citation>
    <scope>NUCLEOTIDE SEQUENCE [LARGE SCALE GENOMIC DNA]</scope>
</reference>
<dbReference type="Gene3D" id="1.10.1040.10">
    <property type="entry name" value="N-(1-d-carboxylethyl)-l-norvaline Dehydrogenase, domain 2"/>
    <property type="match status" value="1"/>
</dbReference>
<name>A0ABN8PTQ1_9CNID</name>
<dbReference type="EMBL" id="CALNXK010000089">
    <property type="protein sequence ID" value="CAH3150537.1"/>
    <property type="molecule type" value="Genomic_DNA"/>
</dbReference>
<dbReference type="PANTHER" id="PTHR38015">
    <property type="entry name" value="BLR6086 PROTEIN"/>
    <property type="match status" value="1"/>
</dbReference>
<dbReference type="PANTHER" id="PTHR38015:SF1">
    <property type="entry name" value="OPINE DEHYDROGENASE DOMAIN-CONTAINING PROTEIN"/>
    <property type="match status" value="1"/>
</dbReference>